<dbReference type="InterPro" id="IPR032675">
    <property type="entry name" value="LRR_dom_sf"/>
</dbReference>
<gene>
    <name evidence="1" type="ORF">XDN619_LOCUS22122</name>
</gene>
<reference evidence="1" key="1">
    <citation type="submission" date="2021-02" db="EMBL/GenBank/DDBJ databases">
        <authorList>
            <person name="Nowell W R."/>
        </authorList>
    </citation>
    <scope>NUCLEOTIDE SEQUENCE</scope>
</reference>
<name>A0A816V039_9BILA</name>
<dbReference type="Gene3D" id="3.80.10.10">
    <property type="entry name" value="Ribonuclease Inhibitor"/>
    <property type="match status" value="1"/>
</dbReference>
<sequence length="404" mass="47687">NIHFESLAIVLILDIFEYFNAIQLLHTINGLNSRLNELIYLRLQTYPLDFRSISKQDFDRICQKKLPFVTNQIKSIHLSNDDDTPQQPSLFFSYDLINNIISECPHLVDLNISKSQLKYCYLDIPIFNEFYIPLSTIISSSLEKLSIANDLFNIDDFIRLFQHTPNLQNLDLRIQETSNNDQFPCSLETLTNLLKSMPNLSELIIETDGIYITGYQWEQRIIINLHSHHNFHFNFQIFIILNYHFHFDDVLWSVIPKFDRLVTIEFVSIIHPDETDRPITDLHQLLDRAQHIHSITMDYLIISQLALVKFKNKSIRRLDLIANDGHFYVLLINIENRSIVVDLIENMPNLRALTFQCQDDRWGDTNEALLIEDEFVQWLKNRLPSHCLVIRDENELSAIQLWFR</sequence>
<accession>A0A816V039</accession>
<feature type="non-terminal residue" evidence="1">
    <location>
        <position position="1"/>
    </location>
</feature>
<proteinExistence type="predicted"/>
<dbReference type="SUPFAM" id="SSF52047">
    <property type="entry name" value="RNI-like"/>
    <property type="match status" value="1"/>
</dbReference>
<evidence type="ECO:0000313" key="2">
    <source>
        <dbReference type="Proteomes" id="UP000663887"/>
    </source>
</evidence>
<dbReference type="AlphaFoldDB" id="A0A816V039"/>
<dbReference type="EMBL" id="CAJNRG010010046">
    <property type="protein sequence ID" value="CAF2118286.1"/>
    <property type="molecule type" value="Genomic_DNA"/>
</dbReference>
<dbReference type="Proteomes" id="UP000663887">
    <property type="component" value="Unassembled WGS sequence"/>
</dbReference>
<organism evidence="1 2">
    <name type="scientific">Rotaria magnacalcarata</name>
    <dbReference type="NCBI Taxonomy" id="392030"/>
    <lineage>
        <taxon>Eukaryota</taxon>
        <taxon>Metazoa</taxon>
        <taxon>Spiralia</taxon>
        <taxon>Gnathifera</taxon>
        <taxon>Rotifera</taxon>
        <taxon>Eurotatoria</taxon>
        <taxon>Bdelloidea</taxon>
        <taxon>Philodinida</taxon>
        <taxon>Philodinidae</taxon>
        <taxon>Rotaria</taxon>
    </lineage>
</organism>
<comment type="caution">
    <text evidence="1">The sequence shown here is derived from an EMBL/GenBank/DDBJ whole genome shotgun (WGS) entry which is preliminary data.</text>
</comment>
<protein>
    <submittedName>
        <fullName evidence="1">Uncharacterized protein</fullName>
    </submittedName>
</protein>
<evidence type="ECO:0000313" key="1">
    <source>
        <dbReference type="EMBL" id="CAF2118286.1"/>
    </source>
</evidence>